<dbReference type="AlphaFoldDB" id="A0A371DMI2"/>
<evidence type="ECO:0000313" key="1">
    <source>
        <dbReference type="EMBL" id="RDX53741.1"/>
    </source>
</evidence>
<accession>A0A371DMI2</accession>
<dbReference type="Proteomes" id="UP000256964">
    <property type="component" value="Unassembled WGS sequence"/>
</dbReference>
<dbReference type="SUPFAM" id="SSF52047">
    <property type="entry name" value="RNI-like"/>
    <property type="match status" value="1"/>
</dbReference>
<dbReference type="EMBL" id="KZ857386">
    <property type="protein sequence ID" value="RDX53741.1"/>
    <property type="molecule type" value="Genomic_DNA"/>
</dbReference>
<dbReference type="OrthoDB" id="2748701at2759"/>
<keyword evidence="2" id="KW-1185">Reference proteome</keyword>
<evidence type="ECO:0000313" key="2">
    <source>
        <dbReference type="Proteomes" id="UP000256964"/>
    </source>
</evidence>
<name>A0A371DMI2_9APHY</name>
<protein>
    <submittedName>
        <fullName evidence="1">Uncharacterized protein</fullName>
    </submittedName>
</protein>
<reference evidence="1 2" key="1">
    <citation type="journal article" date="2018" name="Biotechnol. Biofuels">
        <title>Integrative visual omics of the white-rot fungus Polyporus brumalis exposes the biotechnological potential of its oxidative enzymes for delignifying raw plant biomass.</title>
        <authorList>
            <person name="Miyauchi S."/>
            <person name="Rancon A."/>
            <person name="Drula E."/>
            <person name="Hage H."/>
            <person name="Chaduli D."/>
            <person name="Favel A."/>
            <person name="Grisel S."/>
            <person name="Henrissat B."/>
            <person name="Herpoel-Gimbert I."/>
            <person name="Ruiz-Duenas F.J."/>
            <person name="Chevret D."/>
            <person name="Hainaut M."/>
            <person name="Lin J."/>
            <person name="Wang M."/>
            <person name="Pangilinan J."/>
            <person name="Lipzen A."/>
            <person name="Lesage-Meessen L."/>
            <person name="Navarro D."/>
            <person name="Riley R."/>
            <person name="Grigoriev I.V."/>
            <person name="Zhou S."/>
            <person name="Raouche S."/>
            <person name="Rosso M.N."/>
        </authorList>
    </citation>
    <scope>NUCLEOTIDE SEQUENCE [LARGE SCALE GENOMIC DNA]</scope>
    <source>
        <strain evidence="1 2">BRFM 1820</strain>
    </source>
</reference>
<gene>
    <name evidence="1" type="ORF">OH76DRAFT_1398862</name>
</gene>
<sequence length="386" mass="43577">MVSAQGLDRLPNEVWHDIISHACTDNGRTGRALALSCRFFHDQSLNLRYNSLSFTKTKKVVRLLDSLRLQPPGCKPRIQHILVTPDVHSGNIPRSQYYLLGNLRPGQMTSRIDFSANAVNALFAIAAKHLRTLCLYPNASQEFTPFRPFTVALPALKELTVWRHPLTASFDSLSRPTSDGSRLKPSALFPSLRYFHVVLPDIGHLDAQNVLRSLCELSGTALTHLRLSGVTYQDGELPKTLAEMLGVPNPRTLSERMRSAGATARESSAPVVPSATPCRFPKLRHVVIYAIQPSRSTDDPSAFSRWANLLSRLRDLERTCNQVPGMRMVILERSWMRKPRWAERLRRDWHERMEGGAGCWVTSDKEELEIEGPPERPKGLRVEYID</sequence>
<organism evidence="1 2">
    <name type="scientific">Lentinus brumalis</name>
    <dbReference type="NCBI Taxonomy" id="2498619"/>
    <lineage>
        <taxon>Eukaryota</taxon>
        <taxon>Fungi</taxon>
        <taxon>Dikarya</taxon>
        <taxon>Basidiomycota</taxon>
        <taxon>Agaricomycotina</taxon>
        <taxon>Agaricomycetes</taxon>
        <taxon>Polyporales</taxon>
        <taxon>Polyporaceae</taxon>
        <taxon>Lentinus</taxon>
    </lineage>
</organism>
<proteinExistence type="predicted"/>